<keyword evidence="3" id="KW-1185">Reference proteome</keyword>
<gene>
    <name evidence="2" type="ORF">THAOC_04763</name>
</gene>
<evidence type="ECO:0000313" key="2">
    <source>
        <dbReference type="EMBL" id="EJK73602.1"/>
    </source>
</evidence>
<evidence type="ECO:0000256" key="1">
    <source>
        <dbReference type="SAM" id="MobiDB-lite"/>
    </source>
</evidence>
<accession>K0TNJ7</accession>
<feature type="compositionally biased region" description="Low complexity" evidence="1">
    <location>
        <begin position="107"/>
        <end position="117"/>
    </location>
</feature>
<reference evidence="2 3" key="1">
    <citation type="journal article" date="2012" name="Genome Biol.">
        <title>Genome and low-iron response of an oceanic diatom adapted to chronic iron limitation.</title>
        <authorList>
            <person name="Lommer M."/>
            <person name="Specht M."/>
            <person name="Roy A.S."/>
            <person name="Kraemer L."/>
            <person name="Andreson R."/>
            <person name="Gutowska M.A."/>
            <person name="Wolf J."/>
            <person name="Bergner S.V."/>
            <person name="Schilhabel M.B."/>
            <person name="Klostermeier U.C."/>
            <person name="Beiko R.G."/>
            <person name="Rosenstiel P."/>
            <person name="Hippler M."/>
            <person name="Laroche J."/>
        </authorList>
    </citation>
    <scope>NUCLEOTIDE SEQUENCE [LARGE SCALE GENOMIC DNA]</scope>
    <source>
        <strain evidence="2 3">CCMP1005</strain>
    </source>
</reference>
<organism evidence="2 3">
    <name type="scientific">Thalassiosira oceanica</name>
    <name type="common">Marine diatom</name>
    <dbReference type="NCBI Taxonomy" id="159749"/>
    <lineage>
        <taxon>Eukaryota</taxon>
        <taxon>Sar</taxon>
        <taxon>Stramenopiles</taxon>
        <taxon>Ochrophyta</taxon>
        <taxon>Bacillariophyta</taxon>
        <taxon>Coscinodiscophyceae</taxon>
        <taxon>Thalassiosirophycidae</taxon>
        <taxon>Thalassiosirales</taxon>
        <taxon>Thalassiosiraceae</taxon>
        <taxon>Thalassiosira</taxon>
    </lineage>
</organism>
<dbReference type="Proteomes" id="UP000266841">
    <property type="component" value="Unassembled WGS sequence"/>
</dbReference>
<comment type="caution">
    <text evidence="2">The sequence shown here is derived from an EMBL/GenBank/DDBJ whole genome shotgun (WGS) entry which is preliminary data.</text>
</comment>
<feature type="region of interest" description="Disordered" evidence="1">
    <location>
        <begin position="259"/>
        <end position="321"/>
    </location>
</feature>
<sequence>MIEMRHPPPERNFDSKGCCVKHPRIQLRRRSPMNVLGWQVVRSKCPLCDCNFPEKSGSKTRDDNHVEQATQALKTAKPSSPSSGINVTSTSLKHQKGSSSSLNTLQTSETGYSTSSSTNLNVSVNKVISRKASQESFNSMSSMSSLDTTSSVHEVVCGMPYSYYFPDDDIYLDGFYTGQIDATTGLPHGMGTWRSSDGRYFMEGDWNAGRLYVKHPDRVASQTTSMRSSGTRHRRSSTLNSSQRRCSLERIAEYDLGRSDGKDAARSTSSTETSRGRATVVVGKVDFQGPTSSVSSGRRSRSESRNGRYRRPANSEEDFCQSDTALLDSARRHRPRHGSFDLEIEDDLNDSFQSVASILRPPRLGSSDVSKSDCADMTIASKVVRFDLMLNRKSSITLDDIDCDNSVAMDSCYRAQEVKDCEACDMNQLEKVLKNVSFSVDPPGLGSSMVMTRTQTHSLAA</sequence>
<feature type="compositionally biased region" description="Polar residues" evidence="1">
    <location>
        <begin position="72"/>
        <end position="106"/>
    </location>
</feature>
<dbReference type="AlphaFoldDB" id="K0TNJ7"/>
<dbReference type="eggNOG" id="ENOG502TAZB">
    <property type="taxonomic scope" value="Eukaryota"/>
</dbReference>
<proteinExistence type="predicted"/>
<name>K0TNJ7_THAOC</name>
<feature type="region of interest" description="Disordered" evidence="1">
    <location>
        <begin position="217"/>
        <end position="244"/>
    </location>
</feature>
<feature type="compositionally biased region" description="Low complexity" evidence="1">
    <location>
        <begin position="266"/>
        <end position="279"/>
    </location>
</feature>
<evidence type="ECO:0000313" key="3">
    <source>
        <dbReference type="Proteomes" id="UP000266841"/>
    </source>
</evidence>
<dbReference type="EMBL" id="AGNL01004364">
    <property type="protein sequence ID" value="EJK73602.1"/>
    <property type="molecule type" value="Genomic_DNA"/>
</dbReference>
<protein>
    <submittedName>
        <fullName evidence="2">Uncharacterized protein</fullName>
    </submittedName>
</protein>
<feature type="region of interest" description="Disordered" evidence="1">
    <location>
        <begin position="72"/>
        <end position="117"/>
    </location>
</feature>